<feature type="region of interest" description="Disordered" evidence="1">
    <location>
        <begin position="296"/>
        <end position="315"/>
    </location>
</feature>
<feature type="domain" description="Sfi1 spindle body" evidence="2">
    <location>
        <begin position="512"/>
        <end position="824"/>
    </location>
</feature>
<dbReference type="InterPro" id="IPR013665">
    <property type="entry name" value="Sfi1_dom"/>
</dbReference>
<keyword evidence="4" id="KW-1185">Reference proteome</keyword>
<feature type="region of interest" description="Disordered" evidence="1">
    <location>
        <begin position="207"/>
        <end position="242"/>
    </location>
</feature>
<dbReference type="AlphaFoldDB" id="A0A0C3S2H3"/>
<feature type="compositionally biased region" description="Polar residues" evidence="1">
    <location>
        <begin position="209"/>
        <end position="232"/>
    </location>
</feature>
<evidence type="ECO:0000256" key="1">
    <source>
        <dbReference type="SAM" id="MobiDB-lite"/>
    </source>
</evidence>
<dbReference type="STRING" id="745531.A0A0C3S2H3"/>
<dbReference type="HOGENOM" id="CLU_012263_0_0_1"/>
<gene>
    <name evidence="3" type="ORF">PHLGIDRAFT_116291</name>
</gene>
<sequence length="1016" mass="118453">MSRFKPIRASSPPKPSSKRSIDAASDIFDSASSLTPTLSPELASLTRDEIDFIDAVIQRASPSASTFLIVFKVYSELLQERGVDPEQEVVFYNKLLKVGTIKGKNWGEKWDIVKRQQIPEAGPSRVKPSVPPTRAPAASRAKILTRLTGALKAIERDEDAFTLHSHQEDTEATESVAASTEGGLGHTSFSAVTPRAATTTIRRPASPTLTATTNSLGLRANPYSSGYPTRNGTPAYKSTRRPPAMRVPVWDAETSDATVDTAHASSSKPPSYGAATRTFDTSTKTTLYTPLRALAKAQSKATEPPPPVPTTLHPVPPSAKAAVLEARQRSGSVINEADTWKKIEMARYEEDAARFYEERLLERCWKVWHQGYQWIVTTNEQIGEARDNLIVRLALHRWRGQTASRRSEYQRVAATADNRRLRGALHTWRVKLRERQQIKWRYDMRARMKIVRDKHDHNLLKDAWTLWKQGFQLHYSDQYHAQKLIVRFYKRWRLKLSGLDGLENKADHLANIREQRQVAVCWQLWRKAMELRKSEAVLAESVNLRMLSAMFVTWKRRVHENQRADLLYDCLVLKHALRSWKASKDNIRVLEHRAVKHEARQNEVLVRAVWRVWKAHERGRLLERVRGTRLLKQAWAVWQQHLRNLRQREASAVAFSMRSSSALATTALRRWHQVYTTHQNAQAFAAHYHSSHLRYKILLTWRLQLRVKLKQVKAAKTTEKMFITRSAWQKWLEKMKQSKIEKKLKDFEQRRAARYFKEWLQRTQVKRQRKLAEDIIRQRVNLRTMTETLNHWTNRVADNKFREFDTSARYQNTLTAAAFKKWKALCIRHVEELSLMESYQDVKREENMRRMFYRWLNAARKVRHRRLLLQQKEEELKFAVVAGAWDRWRERYLSIRLQPTADVFLVQSQQNLMFRAFGIWHMKTKTLPAVRFHANHLKARHWKIWRDAMPRALQAKEAREMDRKAVLVKAYAKWVQAHKTKLELKAPRPLFTSSYCGPEAYWSCTKTSAFIEARII</sequence>
<reference evidence="3 4" key="1">
    <citation type="journal article" date="2014" name="PLoS Genet.">
        <title>Analysis of the Phlebiopsis gigantea genome, transcriptome and secretome provides insight into its pioneer colonization strategies of wood.</title>
        <authorList>
            <person name="Hori C."/>
            <person name="Ishida T."/>
            <person name="Igarashi K."/>
            <person name="Samejima M."/>
            <person name="Suzuki H."/>
            <person name="Master E."/>
            <person name="Ferreira P."/>
            <person name="Ruiz-Duenas F.J."/>
            <person name="Held B."/>
            <person name="Canessa P."/>
            <person name="Larrondo L.F."/>
            <person name="Schmoll M."/>
            <person name="Druzhinina I.S."/>
            <person name="Kubicek C.P."/>
            <person name="Gaskell J.A."/>
            <person name="Kersten P."/>
            <person name="St John F."/>
            <person name="Glasner J."/>
            <person name="Sabat G."/>
            <person name="Splinter BonDurant S."/>
            <person name="Syed K."/>
            <person name="Yadav J."/>
            <person name="Mgbeahuruike A.C."/>
            <person name="Kovalchuk A."/>
            <person name="Asiegbu F.O."/>
            <person name="Lackner G."/>
            <person name="Hoffmeister D."/>
            <person name="Rencoret J."/>
            <person name="Gutierrez A."/>
            <person name="Sun H."/>
            <person name="Lindquist E."/>
            <person name="Barry K."/>
            <person name="Riley R."/>
            <person name="Grigoriev I.V."/>
            <person name="Henrissat B."/>
            <person name="Kues U."/>
            <person name="Berka R.M."/>
            <person name="Martinez A.T."/>
            <person name="Covert S.F."/>
            <person name="Blanchette R.A."/>
            <person name="Cullen D."/>
        </authorList>
    </citation>
    <scope>NUCLEOTIDE SEQUENCE [LARGE SCALE GENOMIC DNA]</scope>
    <source>
        <strain evidence="3 4">11061_1 CR5-6</strain>
    </source>
</reference>
<dbReference type="Pfam" id="PF08457">
    <property type="entry name" value="Sfi1"/>
    <property type="match status" value="1"/>
</dbReference>
<dbReference type="OrthoDB" id="1933281at2759"/>
<protein>
    <recommendedName>
        <fullName evidence="2">Sfi1 spindle body domain-containing protein</fullName>
    </recommendedName>
</protein>
<accession>A0A0C3S2H3</accession>
<evidence type="ECO:0000313" key="4">
    <source>
        <dbReference type="Proteomes" id="UP000053257"/>
    </source>
</evidence>
<feature type="compositionally biased region" description="Pro residues" evidence="1">
    <location>
        <begin position="303"/>
        <end position="315"/>
    </location>
</feature>
<name>A0A0C3S2H3_PHLG1</name>
<feature type="region of interest" description="Disordered" evidence="1">
    <location>
        <begin position="1"/>
        <end position="22"/>
    </location>
</feature>
<dbReference type="Proteomes" id="UP000053257">
    <property type="component" value="Unassembled WGS sequence"/>
</dbReference>
<evidence type="ECO:0000313" key="3">
    <source>
        <dbReference type="EMBL" id="KIP09496.1"/>
    </source>
</evidence>
<dbReference type="EMBL" id="KN840465">
    <property type="protein sequence ID" value="KIP09496.1"/>
    <property type="molecule type" value="Genomic_DNA"/>
</dbReference>
<evidence type="ECO:0000259" key="2">
    <source>
        <dbReference type="Pfam" id="PF08457"/>
    </source>
</evidence>
<proteinExistence type="predicted"/>
<organism evidence="3 4">
    <name type="scientific">Phlebiopsis gigantea (strain 11061_1 CR5-6)</name>
    <name type="common">White-rot fungus</name>
    <name type="synonym">Peniophora gigantea</name>
    <dbReference type="NCBI Taxonomy" id="745531"/>
    <lineage>
        <taxon>Eukaryota</taxon>
        <taxon>Fungi</taxon>
        <taxon>Dikarya</taxon>
        <taxon>Basidiomycota</taxon>
        <taxon>Agaricomycotina</taxon>
        <taxon>Agaricomycetes</taxon>
        <taxon>Polyporales</taxon>
        <taxon>Phanerochaetaceae</taxon>
        <taxon>Phlebiopsis</taxon>
    </lineage>
</organism>